<dbReference type="Pfam" id="PF07983">
    <property type="entry name" value="X8"/>
    <property type="match status" value="1"/>
</dbReference>
<dbReference type="SMART" id="SM00768">
    <property type="entry name" value="X8"/>
    <property type="match status" value="1"/>
</dbReference>
<dbReference type="InterPro" id="IPR044788">
    <property type="entry name" value="X8_dom_prot"/>
</dbReference>
<feature type="domain" description="X8" evidence="3">
    <location>
        <begin position="35"/>
        <end position="96"/>
    </location>
</feature>
<reference evidence="4 5" key="1">
    <citation type="journal article" date="2021" name="Comput. Struct. Biotechnol. J.">
        <title>De novo genome assembly of the potent medicinal plant Rehmannia glutinosa using nanopore technology.</title>
        <authorList>
            <person name="Ma L."/>
            <person name="Dong C."/>
            <person name="Song C."/>
            <person name="Wang X."/>
            <person name="Zheng X."/>
            <person name="Niu Y."/>
            <person name="Chen S."/>
            <person name="Feng W."/>
        </authorList>
    </citation>
    <scope>NUCLEOTIDE SEQUENCE [LARGE SCALE GENOMIC DNA]</scope>
    <source>
        <strain evidence="4">DH-2019</strain>
    </source>
</reference>
<dbReference type="Proteomes" id="UP001318860">
    <property type="component" value="Unassembled WGS sequence"/>
</dbReference>
<dbReference type="PANTHER" id="PTHR31044">
    <property type="entry name" value="BETA-1,3 GLUCANASE"/>
    <property type="match status" value="1"/>
</dbReference>
<feature type="signal peptide" evidence="2">
    <location>
        <begin position="1"/>
        <end position="25"/>
    </location>
</feature>
<dbReference type="InterPro" id="IPR012946">
    <property type="entry name" value="X8"/>
</dbReference>
<dbReference type="EMBL" id="JABTTQ020000003">
    <property type="protein sequence ID" value="KAK6159752.1"/>
    <property type="molecule type" value="Genomic_DNA"/>
</dbReference>
<organism evidence="4 5">
    <name type="scientific">Rehmannia glutinosa</name>
    <name type="common">Chinese foxglove</name>
    <dbReference type="NCBI Taxonomy" id="99300"/>
    <lineage>
        <taxon>Eukaryota</taxon>
        <taxon>Viridiplantae</taxon>
        <taxon>Streptophyta</taxon>
        <taxon>Embryophyta</taxon>
        <taxon>Tracheophyta</taxon>
        <taxon>Spermatophyta</taxon>
        <taxon>Magnoliopsida</taxon>
        <taxon>eudicotyledons</taxon>
        <taxon>Gunneridae</taxon>
        <taxon>Pentapetalae</taxon>
        <taxon>asterids</taxon>
        <taxon>lamiids</taxon>
        <taxon>Lamiales</taxon>
        <taxon>Orobanchaceae</taxon>
        <taxon>Rehmannieae</taxon>
        <taxon>Rehmannia</taxon>
    </lineage>
</organism>
<evidence type="ECO:0000259" key="3">
    <source>
        <dbReference type="SMART" id="SM00768"/>
    </source>
</evidence>
<name>A0ABR0XKR3_REHGL</name>
<evidence type="ECO:0000256" key="2">
    <source>
        <dbReference type="SAM" id="SignalP"/>
    </source>
</evidence>
<keyword evidence="5" id="KW-1185">Reference proteome</keyword>
<accession>A0ABR0XKR3</accession>
<feature type="chain" id="PRO_5047247510" description="X8 domain-containing protein" evidence="2">
    <location>
        <begin position="26"/>
        <end position="112"/>
    </location>
</feature>
<keyword evidence="1 2" id="KW-0732">Signal</keyword>
<evidence type="ECO:0000313" key="4">
    <source>
        <dbReference type="EMBL" id="KAK6159752.1"/>
    </source>
</evidence>
<dbReference type="Gene3D" id="1.20.58.1040">
    <property type="match status" value="1"/>
</dbReference>
<sequence>MEKNNILLFLLCCLLSVAYVSKTHSKPVGQKQANDWCIAQANAPSDKLQAFINYACGVVDCTAIQPGGTCFDPNTIVSHASYALNLVYKNGGTCNLDVITSTTFMPTLDDTR</sequence>
<dbReference type="PANTHER" id="PTHR31044:SF52">
    <property type="entry name" value="OS01G0631500 PROTEIN"/>
    <property type="match status" value="1"/>
</dbReference>
<evidence type="ECO:0000256" key="1">
    <source>
        <dbReference type="ARBA" id="ARBA00022729"/>
    </source>
</evidence>
<evidence type="ECO:0000313" key="5">
    <source>
        <dbReference type="Proteomes" id="UP001318860"/>
    </source>
</evidence>
<comment type="caution">
    <text evidence="4">The sequence shown here is derived from an EMBL/GenBank/DDBJ whole genome shotgun (WGS) entry which is preliminary data.</text>
</comment>
<gene>
    <name evidence="4" type="ORF">DH2020_003133</name>
</gene>
<protein>
    <recommendedName>
        <fullName evidence="3">X8 domain-containing protein</fullName>
    </recommendedName>
</protein>
<proteinExistence type="predicted"/>